<dbReference type="Proteomes" id="UP001595773">
    <property type="component" value="Unassembled WGS sequence"/>
</dbReference>
<protein>
    <submittedName>
        <fullName evidence="2">Uncharacterized protein</fullName>
    </submittedName>
</protein>
<evidence type="ECO:0000313" key="3">
    <source>
        <dbReference type="Proteomes" id="UP001595773"/>
    </source>
</evidence>
<feature type="compositionally biased region" description="Basic and acidic residues" evidence="1">
    <location>
        <begin position="146"/>
        <end position="159"/>
    </location>
</feature>
<feature type="compositionally biased region" description="Low complexity" evidence="1">
    <location>
        <begin position="162"/>
        <end position="172"/>
    </location>
</feature>
<evidence type="ECO:0000313" key="2">
    <source>
        <dbReference type="EMBL" id="MFC4267186.1"/>
    </source>
</evidence>
<feature type="compositionally biased region" description="Basic and acidic residues" evidence="1">
    <location>
        <begin position="108"/>
        <end position="136"/>
    </location>
</feature>
<name>A0ABV8R408_9MICC</name>
<gene>
    <name evidence="2" type="ORF">ACFOW9_16380</name>
</gene>
<proteinExistence type="predicted"/>
<sequence>MGLNRVFARLSTGRVHVLILEIPGYSLLRMHAEAAITARGWVLAEAPADADVLLVCGEATGTFDEIADGLWNQIPTPRHRTVIVALDAMAATLDSIPTVLTDQQRQLADARQRPQRIEQDIGTHSDEDTDPGHHSTQEPGHAAMHHGHDNGQDHAEMRHNGHGAPATDADTGADMDRGDMEMPGLDMGEMDMSHMDMSGPAGIPLASGDESDRDGLEMDVTHLTLGPILPHWPAGLVVHCTLHGDIIGEALVELLPGREAAEAPSGPLAGAMVRAAELCDAAGNLLSVAGWEPVAAKVLRVRDELLTETASGRIAARLHRTLRQVARSRTLRWSLAGIPKAAGIDARARLHDWLSTAAALLAGEPLPADESDWPATLDDVRGALIGQELSTARLVIACIESSRIRTLMGVSHG</sequence>
<evidence type="ECO:0000256" key="1">
    <source>
        <dbReference type="SAM" id="MobiDB-lite"/>
    </source>
</evidence>
<accession>A0ABV8R408</accession>
<reference evidence="3" key="1">
    <citation type="journal article" date="2019" name="Int. J. Syst. Evol. Microbiol.">
        <title>The Global Catalogue of Microorganisms (GCM) 10K type strain sequencing project: providing services to taxonomists for standard genome sequencing and annotation.</title>
        <authorList>
            <consortium name="The Broad Institute Genomics Platform"/>
            <consortium name="The Broad Institute Genome Sequencing Center for Infectious Disease"/>
            <person name="Wu L."/>
            <person name="Ma J."/>
        </authorList>
    </citation>
    <scope>NUCLEOTIDE SEQUENCE [LARGE SCALE GENOMIC DNA]</scope>
    <source>
        <strain evidence="3">CGMCC 1.10698</strain>
    </source>
</reference>
<keyword evidence="3" id="KW-1185">Reference proteome</keyword>
<feature type="region of interest" description="Disordered" evidence="1">
    <location>
        <begin position="104"/>
        <end position="175"/>
    </location>
</feature>
<dbReference type="EMBL" id="JBHSCQ010000024">
    <property type="protein sequence ID" value="MFC4267186.1"/>
    <property type="molecule type" value="Genomic_DNA"/>
</dbReference>
<comment type="caution">
    <text evidence="2">The sequence shown here is derived from an EMBL/GenBank/DDBJ whole genome shotgun (WGS) entry which is preliminary data.</text>
</comment>
<dbReference type="RefSeq" id="WP_230068311.1">
    <property type="nucleotide sequence ID" value="NZ_BAABLL010000017.1"/>
</dbReference>
<organism evidence="2 3">
    <name type="scientific">Arthrobacter cryoconiti</name>
    <dbReference type="NCBI Taxonomy" id="748907"/>
    <lineage>
        <taxon>Bacteria</taxon>
        <taxon>Bacillati</taxon>
        <taxon>Actinomycetota</taxon>
        <taxon>Actinomycetes</taxon>
        <taxon>Micrococcales</taxon>
        <taxon>Micrococcaceae</taxon>
        <taxon>Arthrobacter</taxon>
    </lineage>
</organism>